<dbReference type="EMBL" id="RCVZ01000009">
    <property type="protein sequence ID" value="RLQ94652.1"/>
    <property type="molecule type" value="Genomic_DNA"/>
</dbReference>
<comment type="similarity">
    <text evidence="3">Belongs to the acetyltransferase family. RimJ subfamily.</text>
</comment>
<evidence type="ECO:0000313" key="5">
    <source>
        <dbReference type="EMBL" id="RLQ94652.1"/>
    </source>
</evidence>
<dbReference type="GO" id="GO:0016747">
    <property type="term" value="F:acyltransferase activity, transferring groups other than amino-acyl groups"/>
    <property type="evidence" value="ECO:0007669"/>
    <property type="project" value="InterPro"/>
</dbReference>
<accession>A0A3L7K1V2</accession>
<evidence type="ECO:0000313" key="6">
    <source>
        <dbReference type="Proteomes" id="UP000276770"/>
    </source>
</evidence>
<dbReference type="InterPro" id="IPR016181">
    <property type="entry name" value="Acyl_CoA_acyltransferase"/>
</dbReference>
<keyword evidence="6" id="KW-1185">Reference proteome</keyword>
<organism evidence="5 6">
    <name type="scientific">Falsibacillus albus</name>
    <dbReference type="NCBI Taxonomy" id="2478915"/>
    <lineage>
        <taxon>Bacteria</taxon>
        <taxon>Bacillati</taxon>
        <taxon>Bacillota</taxon>
        <taxon>Bacilli</taxon>
        <taxon>Bacillales</taxon>
        <taxon>Bacillaceae</taxon>
        <taxon>Falsibacillus</taxon>
    </lineage>
</organism>
<dbReference type="InterPro" id="IPR000182">
    <property type="entry name" value="GNAT_dom"/>
</dbReference>
<dbReference type="RefSeq" id="WP_121681265.1">
    <property type="nucleotide sequence ID" value="NZ_RCVZ01000009.1"/>
</dbReference>
<dbReference type="Gene3D" id="3.40.630.30">
    <property type="match status" value="1"/>
</dbReference>
<sequence length="184" mass="21457">MLFSKTKRTIETDRLLLRPFNDSDAENVTDMCNNYNIYKSTLHLPYPYPLECALSWIATHEENFEADRKYEFAITNKESGQLYGAIAASHQKQHKHGEIAYWIGEEYWGNDFGTEAAKAMIEFVFSEKDFHRVYARYFKSNPASGRIMEKCGMIYEGTLKDHIYKNGVFEDLVLYGMVNPHHTE</sequence>
<dbReference type="OrthoDB" id="9798081at2"/>
<comment type="caution">
    <text evidence="5">The sequence shown here is derived from an EMBL/GenBank/DDBJ whole genome shotgun (WGS) entry which is preliminary data.</text>
</comment>
<evidence type="ECO:0000256" key="3">
    <source>
        <dbReference type="ARBA" id="ARBA00038502"/>
    </source>
</evidence>
<dbReference type="Proteomes" id="UP000276770">
    <property type="component" value="Unassembled WGS sequence"/>
</dbReference>
<keyword evidence="1 5" id="KW-0808">Transferase</keyword>
<evidence type="ECO:0000256" key="2">
    <source>
        <dbReference type="ARBA" id="ARBA00023315"/>
    </source>
</evidence>
<dbReference type="Pfam" id="PF13302">
    <property type="entry name" value="Acetyltransf_3"/>
    <property type="match status" value="1"/>
</dbReference>
<protein>
    <submittedName>
        <fullName evidence="5">N-acetyltransferase</fullName>
    </submittedName>
</protein>
<dbReference type="PANTHER" id="PTHR43792:SF8">
    <property type="entry name" value="[RIBOSOMAL PROTEIN US5]-ALANINE N-ACETYLTRANSFERASE"/>
    <property type="match status" value="1"/>
</dbReference>
<feature type="domain" description="N-acetyltransferase" evidence="4">
    <location>
        <begin position="15"/>
        <end position="175"/>
    </location>
</feature>
<dbReference type="PROSITE" id="PS51186">
    <property type="entry name" value="GNAT"/>
    <property type="match status" value="1"/>
</dbReference>
<proteinExistence type="inferred from homology"/>
<dbReference type="PANTHER" id="PTHR43792">
    <property type="entry name" value="GNAT FAMILY, PUTATIVE (AFU_ORTHOLOGUE AFUA_3G00765)-RELATED-RELATED"/>
    <property type="match status" value="1"/>
</dbReference>
<evidence type="ECO:0000259" key="4">
    <source>
        <dbReference type="PROSITE" id="PS51186"/>
    </source>
</evidence>
<keyword evidence="2" id="KW-0012">Acyltransferase</keyword>
<reference evidence="5 6" key="1">
    <citation type="submission" date="2018-10" db="EMBL/GenBank/DDBJ databases">
        <title>Falsibacillus sp. genome draft.</title>
        <authorList>
            <person name="Shi S."/>
        </authorList>
    </citation>
    <scope>NUCLEOTIDE SEQUENCE [LARGE SCALE GENOMIC DNA]</scope>
    <source>
        <strain evidence="5 6">GY 10110</strain>
    </source>
</reference>
<evidence type="ECO:0000256" key="1">
    <source>
        <dbReference type="ARBA" id="ARBA00022679"/>
    </source>
</evidence>
<dbReference type="InterPro" id="IPR051531">
    <property type="entry name" value="N-acetyltransferase"/>
</dbReference>
<dbReference type="SUPFAM" id="SSF55729">
    <property type="entry name" value="Acyl-CoA N-acyltransferases (Nat)"/>
    <property type="match status" value="1"/>
</dbReference>
<gene>
    <name evidence="5" type="ORF">D9X91_14055</name>
</gene>
<name>A0A3L7K1V2_9BACI</name>
<dbReference type="AlphaFoldDB" id="A0A3L7K1V2"/>